<dbReference type="Gene3D" id="3.40.30.10">
    <property type="entry name" value="Glutaredoxin"/>
    <property type="match status" value="1"/>
</dbReference>
<dbReference type="PROSITE" id="PS51352">
    <property type="entry name" value="THIOREDOXIN_2"/>
    <property type="match status" value="1"/>
</dbReference>
<reference evidence="3 4" key="1">
    <citation type="submission" date="2017-02" db="EMBL/GenBank/DDBJ databases">
        <title>Whole genome sequencing of Metallibacterium scheffleri DSM 24874 (T).</title>
        <authorList>
            <person name="Kumar S."/>
            <person name="Patil P."/>
            <person name="Patil P.B."/>
        </authorList>
    </citation>
    <scope>NUCLEOTIDE SEQUENCE [LARGE SCALE GENOMIC DNA]</scope>
    <source>
        <strain evidence="3 4">DSM 24874</strain>
    </source>
</reference>
<dbReference type="Pfam" id="PF13905">
    <property type="entry name" value="Thioredoxin_8"/>
    <property type="match status" value="1"/>
</dbReference>
<dbReference type="Pfam" id="PF01436">
    <property type="entry name" value="NHL"/>
    <property type="match status" value="1"/>
</dbReference>
<name>A0A4V3USU7_9GAMM</name>
<dbReference type="PANTHER" id="PTHR46388:SF2">
    <property type="entry name" value="NHL REPEAT-CONTAINING PROTEIN 2"/>
    <property type="match status" value="1"/>
</dbReference>
<evidence type="ECO:0000313" key="3">
    <source>
        <dbReference type="EMBL" id="THD08101.1"/>
    </source>
</evidence>
<evidence type="ECO:0000313" key="4">
    <source>
        <dbReference type="Proteomes" id="UP000307749"/>
    </source>
</evidence>
<dbReference type="AlphaFoldDB" id="A0A4V3USU7"/>
<dbReference type="GO" id="GO:0016209">
    <property type="term" value="F:antioxidant activity"/>
    <property type="evidence" value="ECO:0007669"/>
    <property type="project" value="InterPro"/>
</dbReference>
<dbReference type="InterPro" id="IPR011042">
    <property type="entry name" value="6-blade_b-propeller_TolB-like"/>
</dbReference>
<dbReference type="Proteomes" id="UP000307749">
    <property type="component" value="Unassembled WGS sequence"/>
</dbReference>
<dbReference type="InterPro" id="IPR036249">
    <property type="entry name" value="Thioredoxin-like_sf"/>
</dbReference>
<dbReference type="Gene3D" id="2.120.10.30">
    <property type="entry name" value="TolB, C-terminal domain"/>
    <property type="match status" value="2"/>
</dbReference>
<dbReference type="InterPro" id="IPR001258">
    <property type="entry name" value="NHL_repeat"/>
</dbReference>
<keyword evidence="4" id="KW-1185">Reference proteome</keyword>
<dbReference type="GO" id="GO:0016491">
    <property type="term" value="F:oxidoreductase activity"/>
    <property type="evidence" value="ECO:0007669"/>
    <property type="project" value="InterPro"/>
</dbReference>
<proteinExistence type="predicted"/>
<gene>
    <name evidence="3" type="ORF">B1806_13630</name>
</gene>
<accession>A0A4V3USU7</accession>
<dbReference type="InterPro" id="IPR012336">
    <property type="entry name" value="Thioredoxin-like_fold"/>
</dbReference>
<organism evidence="3 4">
    <name type="scientific">Metallibacterium scheffleri</name>
    <dbReference type="NCBI Taxonomy" id="993689"/>
    <lineage>
        <taxon>Bacteria</taxon>
        <taxon>Pseudomonadati</taxon>
        <taxon>Pseudomonadota</taxon>
        <taxon>Gammaproteobacteria</taxon>
        <taxon>Lysobacterales</taxon>
        <taxon>Rhodanobacteraceae</taxon>
        <taxon>Metallibacterium</taxon>
    </lineage>
</organism>
<dbReference type="STRING" id="993689.GCA_002077135_02235"/>
<sequence>MRGAHCAGRLTSPIARPETMLRDIGQDGIWQDDFKHHDFEHHDFEEFAMSAKPQLPLSVDALDWVNTRGRITLDSLRGRVVILLFWSYDNIHCINLLPRLQKMAARLHDGVVLLGVHTPKYAAQRQALTISKAAHRLHLRVPVANDADWRAWRAFGIESWPSAVVIDCEGGVVRVLQGELMGDELETLASNLLEDAAARDLRRFDAAPGIDGGEPQMSLRFPSAVAVDAQRLYVSDSSRNRVLECTQDGRVLRQFGSGTPGYWDGRLNDAGFCDPQGLALSGESLYVADTGNHAVRRVRLASGQVETVLGSGREGFDTPRAAIAPRTLAVSAPVALLVRDNQMYVSMAGQHQIWRMDLAADRVEVLVGNGHNRLLDGPALEAGLVQPAALAYHAGQLLIADAGANAVRALRIADGKLSTLAGLGPWHPGLADGTAGTARFAHPLGLAVDGTGTVYVADTLNGRLCRMNPAGRAGWTVQSMVLPQTLQEPAGLAIAGRSLWLAERSTHLLHRLDLDSGALGKLSLGA</sequence>
<dbReference type="PANTHER" id="PTHR46388">
    <property type="entry name" value="NHL REPEAT-CONTAINING PROTEIN 2"/>
    <property type="match status" value="1"/>
</dbReference>
<comment type="caution">
    <text evidence="3">The sequence shown here is derived from an EMBL/GenBank/DDBJ whole genome shotgun (WGS) entry which is preliminary data.</text>
</comment>
<dbReference type="SUPFAM" id="SSF52833">
    <property type="entry name" value="Thioredoxin-like"/>
    <property type="match status" value="1"/>
</dbReference>
<feature type="domain" description="Thioredoxin" evidence="2">
    <location>
        <begin position="51"/>
        <end position="194"/>
    </location>
</feature>
<evidence type="ECO:0000259" key="2">
    <source>
        <dbReference type="PROSITE" id="PS51352"/>
    </source>
</evidence>
<dbReference type="SUPFAM" id="SSF101898">
    <property type="entry name" value="NHL repeat"/>
    <property type="match status" value="1"/>
</dbReference>
<protein>
    <recommendedName>
        <fullName evidence="2">Thioredoxin domain-containing protein</fullName>
    </recommendedName>
</protein>
<evidence type="ECO:0000256" key="1">
    <source>
        <dbReference type="ARBA" id="ARBA00022737"/>
    </source>
</evidence>
<dbReference type="EMBL" id="MWQO01000052">
    <property type="protein sequence ID" value="THD08101.1"/>
    <property type="molecule type" value="Genomic_DNA"/>
</dbReference>
<dbReference type="InterPro" id="IPR013766">
    <property type="entry name" value="Thioredoxin_domain"/>
</dbReference>
<keyword evidence="1" id="KW-0677">Repeat</keyword>